<evidence type="ECO:0000313" key="1">
    <source>
        <dbReference type="EMBL" id="DAF91011.1"/>
    </source>
</evidence>
<protein>
    <submittedName>
        <fullName evidence="1">Uncharacterized protein</fullName>
    </submittedName>
</protein>
<reference evidence="1" key="1">
    <citation type="journal article" date="2021" name="Proc. Natl. Acad. Sci. U.S.A.">
        <title>A Catalog of Tens of Thousands of Viruses from Human Metagenomes Reveals Hidden Associations with Chronic Diseases.</title>
        <authorList>
            <person name="Tisza M.J."/>
            <person name="Buck C.B."/>
        </authorList>
    </citation>
    <scope>NUCLEOTIDE SEQUENCE</scope>
    <source>
        <strain evidence="1">CtYM922</strain>
    </source>
</reference>
<proteinExistence type="predicted"/>
<accession>A0A8S5U974</accession>
<organism evidence="1">
    <name type="scientific">Siphoviridae sp. ctYM922</name>
    <dbReference type="NCBI Taxonomy" id="2825547"/>
    <lineage>
        <taxon>Viruses</taxon>
        <taxon>Duplodnaviria</taxon>
        <taxon>Heunggongvirae</taxon>
        <taxon>Uroviricota</taxon>
        <taxon>Caudoviricetes</taxon>
    </lineage>
</organism>
<dbReference type="EMBL" id="BK016042">
    <property type="protein sequence ID" value="DAF91011.1"/>
    <property type="molecule type" value="Genomic_DNA"/>
</dbReference>
<name>A0A8S5U974_9CAUD</name>
<sequence>MNKEKEEGLSTLIESLVQQFDIFAQIIEAEDLKSLVETKNQLENKISNVFALHKATGMNIDTTEEIIKLKTINLLIELIKARTEFKDEILRLEEENKNNE</sequence>